<keyword evidence="4" id="KW-1185">Reference proteome</keyword>
<feature type="signal peptide" evidence="2">
    <location>
        <begin position="1"/>
        <end position="18"/>
    </location>
</feature>
<name>A0AAV9JIE4_9PEZI</name>
<feature type="compositionally biased region" description="Basic and acidic residues" evidence="1">
    <location>
        <begin position="242"/>
        <end position="289"/>
    </location>
</feature>
<feature type="compositionally biased region" description="Basic and acidic residues" evidence="1">
    <location>
        <begin position="115"/>
        <end position="127"/>
    </location>
</feature>
<feature type="chain" id="PRO_5043440625" evidence="2">
    <location>
        <begin position="19"/>
        <end position="634"/>
    </location>
</feature>
<dbReference type="Proteomes" id="UP001324427">
    <property type="component" value="Unassembled WGS sequence"/>
</dbReference>
<feature type="compositionally biased region" description="Basic and acidic residues" evidence="1">
    <location>
        <begin position="143"/>
        <end position="158"/>
    </location>
</feature>
<keyword evidence="2" id="KW-0732">Signal</keyword>
<evidence type="ECO:0000313" key="3">
    <source>
        <dbReference type="EMBL" id="KAK4544995.1"/>
    </source>
</evidence>
<proteinExistence type="predicted"/>
<comment type="caution">
    <text evidence="3">The sequence shown here is derived from an EMBL/GenBank/DDBJ whole genome shotgun (WGS) entry which is preliminary data.</text>
</comment>
<dbReference type="PANTHER" id="PTHR35204:SF1">
    <property type="entry name" value="ENTEROTOXIN"/>
    <property type="match status" value="1"/>
</dbReference>
<dbReference type="PANTHER" id="PTHR35204">
    <property type="entry name" value="YALI0A21131P"/>
    <property type="match status" value="1"/>
</dbReference>
<dbReference type="AlphaFoldDB" id="A0AAV9JIE4"/>
<evidence type="ECO:0000256" key="2">
    <source>
        <dbReference type="SAM" id="SignalP"/>
    </source>
</evidence>
<sequence length="634" mass="70172">MKSFLTLTLLSTAIEVSARKNNATPQPQLQHASHIFNAIHSSMRQFGSSLNHNGMSVFLATVPEDTEFYHGTSSKYRVNGTEWLAFEPEHALQFARAHGPGGGHGRGPPPSGGPPHEDGDGIPRSMRDDEEAEHLPPPPPPPHGERNKDLRRDEKAQHPIDIMAGSKPDLAAKPSPVDGSEPEHGYLHTYRTKHPLRLLYVDGQSAAKSQKGTLDVQDLVLLHHNPPVTEDGMSSQSSSGEQRPDGFEEADPPGRRGRERQRHDDGERGHRDDGEHRRPDFHERAERGPAYKRPSPAREDKEPSPPHHGPLGEGERAELMCRMAHEEYDDRIDGILRMEGGFEIILCNFEKDLDVVQIAQTHDSGSRDGPGMGPPGGRDGREGFNTQLAVSARYDGIGGNRVTLDYENFVTLFAYGDALYFDETGRPRVINETAAIDPVRQAIRHLAVSPNNAAPGKDWQAVADMIVTRYAERIGYLASGELDDLASFKSEVDRAMRPFIDYSRRNSTREIGRCASQFLPTKTSPSESLAEASLRDVTTVLCRTLSAASEVDTLSHGVSMVRALKSWLAWTTWKRCHCGEHEICFLAIWPQGSAEDFEQPQCKSAGDISQGRGGYWGGFGRPHWSDKRPHVDGY</sequence>
<organism evidence="3 4">
    <name type="scientific">Oleoguttula mirabilis</name>
    <dbReference type="NCBI Taxonomy" id="1507867"/>
    <lineage>
        <taxon>Eukaryota</taxon>
        <taxon>Fungi</taxon>
        <taxon>Dikarya</taxon>
        <taxon>Ascomycota</taxon>
        <taxon>Pezizomycotina</taxon>
        <taxon>Dothideomycetes</taxon>
        <taxon>Dothideomycetidae</taxon>
        <taxon>Mycosphaerellales</taxon>
        <taxon>Teratosphaeriaceae</taxon>
        <taxon>Oleoguttula</taxon>
    </lineage>
</organism>
<feature type="compositionally biased region" description="Basic and acidic residues" evidence="1">
    <location>
        <begin position="296"/>
        <end position="305"/>
    </location>
</feature>
<gene>
    <name evidence="3" type="ORF">LTR36_003900</name>
</gene>
<feature type="region of interest" description="Disordered" evidence="1">
    <location>
        <begin position="225"/>
        <end position="313"/>
    </location>
</feature>
<evidence type="ECO:0000313" key="4">
    <source>
        <dbReference type="Proteomes" id="UP001324427"/>
    </source>
</evidence>
<protein>
    <submittedName>
        <fullName evidence="3">Uncharacterized protein</fullName>
    </submittedName>
</protein>
<evidence type="ECO:0000256" key="1">
    <source>
        <dbReference type="SAM" id="MobiDB-lite"/>
    </source>
</evidence>
<dbReference type="InterPro" id="IPR038921">
    <property type="entry name" value="YOR389W-like"/>
</dbReference>
<feature type="compositionally biased region" description="Polar residues" evidence="1">
    <location>
        <begin position="232"/>
        <end position="241"/>
    </location>
</feature>
<dbReference type="EMBL" id="JAVFHQ010000022">
    <property type="protein sequence ID" value="KAK4544995.1"/>
    <property type="molecule type" value="Genomic_DNA"/>
</dbReference>
<reference evidence="3 4" key="1">
    <citation type="submission" date="2021-11" db="EMBL/GenBank/DDBJ databases">
        <title>Black yeast isolated from Biological Soil Crust.</title>
        <authorList>
            <person name="Kurbessoian T."/>
        </authorList>
    </citation>
    <scope>NUCLEOTIDE SEQUENCE [LARGE SCALE GENOMIC DNA]</scope>
    <source>
        <strain evidence="3 4">CCFEE 5522</strain>
    </source>
</reference>
<feature type="region of interest" description="Disordered" evidence="1">
    <location>
        <begin position="361"/>
        <end position="383"/>
    </location>
</feature>
<feature type="region of interest" description="Disordered" evidence="1">
    <location>
        <begin position="95"/>
        <end position="189"/>
    </location>
</feature>
<feature type="compositionally biased region" description="Gly residues" evidence="1">
    <location>
        <begin position="368"/>
        <end position="377"/>
    </location>
</feature>
<accession>A0AAV9JIE4</accession>